<feature type="region of interest" description="Disordered" evidence="1">
    <location>
        <begin position="1"/>
        <end position="153"/>
    </location>
</feature>
<proteinExistence type="predicted"/>
<feature type="compositionally biased region" description="Basic residues" evidence="1">
    <location>
        <begin position="111"/>
        <end position="124"/>
    </location>
</feature>
<gene>
    <name evidence="3" type="ORF">ACFF45_18030</name>
</gene>
<evidence type="ECO:0000256" key="1">
    <source>
        <dbReference type="SAM" id="MobiDB-lite"/>
    </source>
</evidence>
<accession>A0ABV5N2X9</accession>
<dbReference type="Pfam" id="PF12770">
    <property type="entry name" value="CHAT"/>
    <property type="match status" value="1"/>
</dbReference>
<comment type="caution">
    <text evidence="3">The sequence shown here is derived from an EMBL/GenBank/DDBJ whole genome shotgun (WGS) entry which is preliminary data.</text>
</comment>
<dbReference type="RefSeq" id="WP_381347141.1">
    <property type="nucleotide sequence ID" value="NZ_JBHMCY010000031.1"/>
</dbReference>
<feature type="compositionally biased region" description="Low complexity" evidence="1">
    <location>
        <begin position="125"/>
        <end position="142"/>
    </location>
</feature>
<evidence type="ECO:0000259" key="2">
    <source>
        <dbReference type="Pfam" id="PF12770"/>
    </source>
</evidence>
<dbReference type="Proteomes" id="UP001589709">
    <property type="component" value="Unassembled WGS sequence"/>
</dbReference>
<feature type="domain" description="CHAT" evidence="2">
    <location>
        <begin position="141"/>
        <end position="224"/>
    </location>
</feature>
<dbReference type="InterPro" id="IPR024983">
    <property type="entry name" value="CHAT_dom"/>
</dbReference>
<name>A0ABV5N2X9_9ACTN</name>
<keyword evidence="4" id="KW-1185">Reference proteome</keyword>
<reference evidence="3 4" key="1">
    <citation type="submission" date="2024-09" db="EMBL/GenBank/DDBJ databases">
        <authorList>
            <person name="Sun Q."/>
            <person name="Mori K."/>
        </authorList>
    </citation>
    <scope>NUCLEOTIDE SEQUENCE [LARGE SCALE GENOMIC DNA]</scope>
    <source>
        <strain evidence="3 4">JCM 6917</strain>
    </source>
</reference>
<dbReference type="EMBL" id="JBHMCY010000031">
    <property type="protein sequence ID" value="MFB9464556.1"/>
    <property type="molecule type" value="Genomic_DNA"/>
</dbReference>
<evidence type="ECO:0000313" key="4">
    <source>
        <dbReference type="Proteomes" id="UP001589709"/>
    </source>
</evidence>
<feature type="compositionally biased region" description="Low complexity" evidence="1">
    <location>
        <begin position="35"/>
        <end position="44"/>
    </location>
</feature>
<sequence>MLLSDLGAALRSRTPCTAPGKTWRTPRPRTEGRAPGRAGRPGPVRVRRRPVRHADRAPRAAARPGRPGGGHHRVAGGTADARAAGADPLPHGHRAAGAERGRRGGGGPGRRDRHRPAQRRRRGRQPGAGRAAHPPGQAPPARSGTPGLPPLPHAATEVRHLAHRFPHTTVPKGPEATRGHLPRALPDHPCLHFCGHGTQDPTDSAGGALSLHDHQRSGPLTVTDVPACASPAPGWPSSRPARALGN</sequence>
<organism evidence="3 4">
    <name type="scientific">Streptomyces cinereospinus</name>
    <dbReference type="NCBI Taxonomy" id="285561"/>
    <lineage>
        <taxon>Bacteria</taxon>
        <taxon>Bacillati</taxon>
        <taxon>Actinomycetota</taxon>
        <taxon>Actinomycetes</taxon>
        <taxon>Kitasatosporales</taxon>
        <taxon>Streptomycetaceae</taxon>
        <taxon>Streptomyces</taxon>
    </lineage>
</organism>
<evidence type="ECO:0000313" key="3">
    <source>
        <dbReference type="EMBL" id="MFB9464556.1"/>
    </source>
</evidence>
<feature type="compositionally biased region" description="Low complexity" evidence="1">
    <location>
        <begin position="75"/>
        <end position="87"/>
    </location>
</feature>
<protein>
    <submittedName>
        <fullName evidence="3">CHAT domain-containing protein</fullName>
    </submittedName>
</protein>